<dbReference type="AlphaFoldDB" id="A0A0P7B538"/>
<dbReference type="Proteomes" id="UP000050424">
    <property type="component" value="Unassembled WGS sequence"/>
</dbReference>
<organism evidence="12 13">
    <name type="scientific">Neonectria ditissima</name>
    <dbReference type="NCBI Taxonomy" id="78410"/>
    <lineage>
        <taxon>Eukaryota</taxon>
        <taxon>Fungi</taxon>
        <taxon>Dikarya</taxon>
        <taxon>Ascomycota</taxon>
        <taxon>Pezizomycotina</taxon>
        <taxon>Sordariomycetes</taxon>
        <taxon>Hypocreomycetidae</taxon>
        <taxon>Hypocreales</taxon>
        <taxon>Nectriaceae</taxon>
        <taxon>Neonectria</taxon>
    </lineage>
</organism>
<dbReference type="CDD" id="cd21176">
    <property type="entry name" value="LPMO_auxiliary-like"/>
    <property type="match status" value="1"/>
</dbReference>
<accession>A0A0P7B538</accession>
<feature type="region of interest" description="Disordered" evidence="8">
    <location>
        <begin position="179"/>
        <end position="218"/>
    </location>
</feature>
<keyword evidence="13" id="KW-1185">Reference proteome</keyword>
<dbReference type="OrthoDB" id="2587363at2759"/>
<evidence type="ECO:0000256" key="10">
    <source>
        <dbReference type="SAM" id="SignalP"/>
    </source>
</evidence>
<gene>
    <name evidence="12" type="ORF">AK830_g9779</name>
</gene>
<keyword evidence="7" id="KW-0449">Lipoprotein</keyword>
<evidence type="ECO:0000259" key="11">
    <source>
        <dbReference type="Pfam" id="PF20238"/>
    </source>
</evidence>
<keyword evidence="4 10" id="KW-0732">Signal</keyword>
<keyword evidence="2" id="KW-1003">Cell membrane</keyword>
<evidence type="ECO:0000256" key="4">
    <source>
        <dbReference type="ARBA" id="ARBA00022729"/>
    </source>
</evidence>
<keyword evidence="5 9" id="KW-0472">Membrane</keyword>
<dbReference type="InterPro" id="IPR046936">
    <property type="entry name" value="BIM1-like"/>
</dbReference>
<comment type="caution">
    <text evidence="12">The sequence shown here is derived from an EMBL/GenBank/DDBJ whole genome shotgun (WGS) entry which is preliminary data.</text>
</comment>
<dbReference type="EMBL" id="LKCW01000190">
    <property type="protein sequence ID" value="KPM36790.1"/>
    <property type="molecule type" value="Genomic_DNA"/>
</dbReference>
<dbReference type="STRING" id="78410.A0A0P7B538"/>
<evidence type="ECO:0000313" key="13">
    <source>
        <dbReference type="Proteomes" id="UP000050424"/>
    </source>
</evidence>
<sequence length="288" mass="29998">MLDMPSLKSVLGGLAVVVASAYAATDLGGADEMGPAAFMWPADRVWAASMDNTAPCGSVASPGNRSQFPMTSAKIALIGQDESYDIELSISYLSNPKRNSDFTTLIDGDDFKSIDVGHTCVNVPDAADSVTAGDNATLQIKYIADFDTADNQTFYACADITYVELTNFDESIPCFNATTDGDNNDDSSSHSDSSSTSSSSSSSSTASASPDTEKSGSGGLSGGAIAGIVVGSVVGVGLIALASLLIYRRKNKRMNALRQQHSARGVSWEEQPPKNSQSTGSVRMNNLA</sequence>
<dbReference type="GO" id="GO:0005886">
    <property type="term" value="C:plasma membrane"/>
    <property type="evidence" value="ECO:0007669"/>
    <property type="project" value="UniProtKB-SubCell"/>
</dbReference>
<evidence type="ECO:0000256" key="7">
    <source>
        <dbReference type="ARBA" id="ARBA00023288"/>
    </source>
</evidence>
<keyword evidence="9" id="KW-1133">Transmembrane helix</keyword>
<dbReference type="GO" id="GO:0098552">
    <property type="term" value="C:side of membrane"/>
    <property type="evidence" value="ECO:0007669"/>
    <property type="project" value="UniProtKB-KW"/>
</dbReference>
<dbReference type="PANTHER" id="PTHR34992:SF5">
    <property type="entry name" value="ANCHORED PROTEIN, PUTATIVE (AFU_ORTHOLOGUE AFUA_6G02800)-RELATED"/>
    <property type="match status" value="1"/>
</dbReference>
<reference evidence="12 13" key="1">
    <citation type="submission" date="2015-09" db="EMBL/GenBank/DDBJ databases">
        <title>Draft genome of a European isolate of the apple canker pathogen Neonectria ditissima.</title>
        <authorList>
            <person name="Gomez-Cortecero A."/>
            <person name="Harrison R.J."/>
            <person name="Armitage A.D."/>
        </authorList>
    </citation>
    <scope>NUCLEOTIDE SEQUENCE [LARGE SCALE GENOMIC DNA]</scope>
    <source>
        <strain evidence="12 13">R09/05</strain>
    </source>
</reference>
<dbReference type="PANTHER" id="PTHR34992">
    <property type="entry name" value="HYPHAL ANASTAMOSIS-7 PROTEIN"/>
    <property type="match status" value="1"/>
</dbReference>
<keyword evidence="3" id="KW-0336">GPI-anchor</keyword>
<feature type="compositionally biased region" description="Polar residues" evidence="8">
    <location>
        <begin position="273"/>
        <end position="288"/>
    </location>
</feature>
<evidence type="ECO:0000256" key="6">
    <source>
        <dbReference type="ARBA" id="ARBA00023180"/>
    </source>
</evidence>
<evidence type="ECO:0000256" key="2">
    <source>
        <dbReference type="ARBA" id="ARBA00022475"/>
    </source>
</evidence>
<dbReference type="Pfam" id="PF20238">
    <property type="entry name" value="BIM1-like_dom"/>
    <property type="match status" value="1"/>
</dbReference>
<feature type="signal peptide" evidence="10">
    <location>
        <begin position="1"/>
        <end position="23"/>
    </location>
</feature>
<feature type="chain" id="PRO_5006135410" description="Copper acquisition factor BIM1-like domain-containing protein" evidence="10">
    <location>
        <begin position="24"/>
        <end position="288"/>
    </location>
</feature>
<dbReference type="InterPro" id="IPR046530">
    <property type="entry name" value="BIM1-like_dom"/>
</dbReference>
<evidence type="ECO:0000256" key="5">
    <source>
        <dbReference type="ARBA" id="ARBA00023136"/>
    </source>
</evidence>
<comment type="subcellular location">
    <subcellularLocation>
        <location evidence="1">Cell membrane</location>
        <topology evidence="1">Lipid-anchor</topology>
        <topology evidence="1">GPI-anchor</topology>
    </subcellularLocation>
</comment>
<evidence type="ECO:0000313" key="12">
    <source>
        <dbReference type="EMBL" id="KPM36790.1"/>
    </source>
</evidence>
<feature type="compositionally biased region" description="Low complexity" evidence="8">
    <location>
        <begin position="190"/>
        <end position="210"/>
    </location>
</feature>
<evidence type="ECO:0000256" key="1">
    <source>
        <dbReference type="ARBA" id="ARBA00004609"/>
    </source>
</evidence>
<evidence type="ECO:0000256" key="9">
    <source>
        <dbReference type="SAM" id="Phobius"/>
    </source>
</evidence>
<evidence type="ECO:0000256" key="8">
    <source>
        <dbReference type="SAM" id="MobiDB-lite"/>
    </source>
</evidence>
<feature type="region of interest" description="Disordered" evidence="8">
    <location>
        <begin position="262"/>
        <end position="288"/>
    </location>
</feature>
<name>A0A0P7B538_9HYPO</name>
<feature type="transmembrane region" description="Helical" evidence="9">
    <location>
        <begin position="224"/>
        <end position="247"/>
    </location>
</feature>
<proteinExistence type="predicted"/>
<keyword evidence="9" id="KW-0812">Transmembrane</keyword>
<evidence type="ECO:0000256" key="3">
    <source>
        <dbReference type="ARBA" id="ARBA00022622"/>
    </source>
</evidence>
<feature type="domain" description="Copper acquisition factor BIM1-like" evidence="11">
    <location>
        <begin position="33"/>
        <end position="178"/>
    </location>
</feature>
<keyword evidence="6" id="KW-0325">Glycoprotein</keyword>
<protein>
    <recommendedName>
        <fullName evidence="11">Copper acquisition factor BIM1-like domain-containing protein</fullName>
    </recommendedName>
</protein>